<dbReference type="Proteomes" id="UP001597018">
    <property type="component" value="Unassembled WGS sequence"/>
</dbReference>
<proteinExistence type="predicted"/>
<evidence type="ECO:0000313" key="6">
    <source>
        <dbReference type="EMBL" id="MFD0922314.1"/>
    </source>
</evidence>
<evidence type="ECO:0000313" key="7">
    <source>
        <dbReference type="Proteomes" id="UP001597018"/>
    </source>
</evidence>
<dbReference type="NCBIfam" id="TIGR03619">
    <property type="entry name" value="F420_Rv2161c"/>
    <property type="match status" value="1"/>
</dbReference>
<evidence type="ECO:0000259" key="5">
    <source>
        <dbReference type="Pfam" id="PF00296"/>
    </source>
</evidence>
<sequence>MKFGVSTFITDEGIAAAELGRALEHRGFDALFVAEHTHIPASRETPYPGGGDLPRIYYRTLDPFVALGVVAAVTERLVVGTGIALIVERDPITTAKEVASLDVVSGGRAVLGVGAGWNREEMRNHGTDPATRGALMDERIRAMREIWTAEQAEFHGHHVDFDPIYAWPKPVQQPHPPIYVGGESPRAVRRVAEYGGGWLPRGGTEDLADRIAEVRDRAGWRVPVTVYAAPRDAATIESYKAAGVDRTLFYLPTEPRDETLRRLDEFVTVVGDVS</sequence>
<protein>
    <submittedName>
        <fullName evidence="6">LLM class F420-dependent oxidoreductase</fullName>
        <ecNumber evidence="6">1.-.-.-</ecNumber>
    </submittedName>
</protein>
<dbReference type="RefSeq" id="WP_263251579.1">
    <property type="nucleotide sequence ID" value="NZ_BAABLT010000045.1"/>
</dbReference>
<evidence type="ECO:0000256" key="4">
    <source>
        <dbReference type="ARBA" id="ARBA00023033"/>
    </source>
</evidence>
<dbReference type="InterPro" id="IPR011251">
    <property type="entry name" value="Luciferase-like_dom"/>
</dbReference>
<dbReference type="InterPro" id="IPR036661">
    <property type="entry name" value="Luciferase-like_sf"/>
</dbReference>
<comment type="caution">
    <text evidence="6">The sequence shown here is derived from an EMBL/GenBank/DDBJ whole genome shotgun (WGS) entry which is preliminary data.</text>
</comment>
<dbReference type="SUPFAM" id="SSF51679">
    <property type="entry name" value="Bacterial luciferase-like"/>
    <property type="match status" value="1"/>
</dbReference>
<feature type="domain" description="Luciferase-like" evidence="5">
    <location>
        <begin position="15"/>
        <end position="230"/>
    </location>
</feature>
<dbReference type="Gene3D" id="3.20.20.30">
    <property type="entry name" value="Luciferase-like domain"/>
    <property type="match status" value="1"/>
</dbReference>
<evidence type="ECO:0000256" key="2">
    <source>
        <dbReference type="ARBA" id="ARBA00022643"/>
    </source>
</evidence>
<dbReference type="PANTHER" id="PTHR42847:SF4">
    <property type="entry name" value="ALKANESULFONATE MONOOXYGENASE-RELATED"/>
    <property type="match status" value="1"/>
</dbReference>
<dbReference type="InterPro" id="IPR019921">
    <property type="entry name" value="Lucif-like_OxRdtase_Rv2161c"/>
</dbReference>
<reference evidence="7" key="1">
    <citation type="journal article" date="2019" name="Int. J. Syst. Evol. Microbiol.">
        <title>The Global Catalogue of Microorganisms (GCM) 10K type strain sequencing project: providing services to taxonomists for standard genome sequencing and annotation.</title>
        <authorList>
            <consortium name="The Broad Institute Genomics Platform"/>
            <consortium name="The Broad Institute Genome Sequencing Center for Infectious Disease"/>
            <person name="Wu L."/>
            <person name="Ma J."/>
        </authorList>
    </citation>
    <scope>NUCLEOTIDE SEQUENCE [LARGE SCALE GENOMIC DNA]</scope>
    <source>
        <strain evidence="7">CCUG 56401</strain>
    </source>
</reference>
<dbReference type="InterPro" id="IPR050172">
    <property type="entry name" value="SsuD_RutA_monooxygenase"/>
</dbReference>
<keyword evidence="3 6" id="KW-0560">Oxidoreductase</keyword>
<dbReference type="EC" id="1.-.-.-" evidence="6"/>
<dbReference type="GO" id="GO:0016491">
    <property type="term" value="F:oxidoreductase activity"/>
    <property type="evidence" value="ECO:0007669"/>
    <property type="project" value="UniProtKB-KW"/>
</dbReference>
<evidence type="ECO:0000256" key="1">
    <source>
        <dbReference type="ARBA" id="ARBA00022630"/>
    </source>
</evidence>
<evidence type="ECO:0000256" key="3">
    <source>
        <dbReference type="ARBA" id="ARBA00023002"/>
    </source>
</evidence>
<keyword evidence="1" id="KW-0285">Flavoprotein</keyword>
<name>A0ABW3FUT9_9PSEU</name>
<accession>A0ABW3FUT9</accession>
<keyword evidence="4" id="KW-0503">Monooxygenase</keyword>
<gene>
    <name evidence="6" type="ORF">ACFQ16_21425</name>
</gene>
<keyword evidence="7" id="KW-1185">Reference proteome</keyword>
<keyword evidence="2" id="KW-0288">FMN</keyword>
<dbReference type="Pfam" id="PF00296">
    <property type="entry name" value="Bac_luciferase"/>
    <property type="match status" value="1"/>
</dbReference>
<dbReference type="PANTHER" id="PTHR42847">
    <property type="entry name" value="ALKANESULFONATE MONOOXYGENASE"/>
    <property type="match status" value="1"/>
</dbReference>
<organism evidence="6 7">
    <name type="scientific">Saccharopolyspora rosea</name>
    <dbReference type="NCBI Taxonomy" id="524884"/>
    <lineage>
        <taxon>Bacteria</taxon>
        <taxon>Bacillati</taxon>
        <taxon>Actinomycetota</taxon>
        <taxon>Actinomycetes</taxon>
        <taxon>Pseudonocardiales</taxon>
        <taxon>Pseudonocardiaceae</taxon>
        <taxon>Saccharopolyspora</taxon>
    </lineage>
</organism>
<dbReference type="EMBL" id="JBHTIW010000020">
    <property type="protein sequence ID" value="MFD0922314.1"/>
    <property type="molecule type" value="Genomic_DNA"/>
</dbReference>